<dbReference type="InterPro" id="IPR029058">
    <property type="entry name" value="AB_hydrolase_fold"/>
</dbReference>
<keyword evidence="3" id="KW-1185">Reference proteome</keyword>
<keyword evidence="1" id="KW-0732">Signal</keyword>
<dbReference type="Gene3D" id="3.40.50.1820">
    <property type="entry name" value="alpha/beta hydrolase"/>
    <property type="match status" value="1"/>
</dbReference>
<sequence length="340" mass="36472">MSRRTRILTLIIAAVAFLAPAPAAFAAAATPPAQPASGPGGAGYQWSNYVVRNVTFTDRTKDYWTYEPSGWQGSGAAPATAPLVVFLHGWLADDPQYYEDWIRHLVRKGNVLIFPRFQTSALTPPANFAPNAIFSIKDALTRLGGSATVKPDTARGMTLMAHSWGGPVSANIANRWAAESLPQPKSILFAEPYDRSLDDSLAGIPSTTKIDCVVGNEDTTTGRLGCDAIWDRTGHIPSSNRNYLWMFSDDHGSPALTADHRVPTSHNSDSVLNALDWYGFWKLGDGLRDCGLLGTNCDYALGNTARQTSLGVWSDGVPVRPMTVSTSKPACPAGTTAKGC</sequence>
<dbReference type="SUPFAM" id="SSF53474">
    <property type="entry name" value="alpha/beta-Hydrolases"/>
    <property type="match status" value="1"/>
</dbReference>
<dbReference type="RefSeq" id="WP_197013999.1">
    <property type="nucleotide sequence ID" value="NZ_BAABES010000002.1"/>
</dbReference>
<feature type="signal peptide" evidence="1">
    <location>
        <begin position="1"/>
        <end position="26"/>
    </location>
</feature>
<dbReference type="Proteomes" id="UP000614047">
    <property type="component" value="Unassembled WGS sequence"/>
</dbReference>
<accession>A0A931DKK5</accession>
<evidence type="ECO:0000313" key="3">
    <source>
        <dbReference type="Proteomes" id="UP000614047"/>
    </source>
</evidence>
<comment type="caution">
    <text evidence="2">The sequence shown here is derived from an EMBL/GenBank/DDBJ whole genome shotgun (WGS) entry which is preliminary data.</text>
</comment>
<dbReference type="AlphaFoldDB" id="A0A931DKK5"/>
<reference evidence="2" key="1">
    <citation type="submission" date="2020-11" db="EMBL/GenBank/DDBJ databases">
        <title>Sequencing the genomes of 1000 actinobacteria strains.</title>
        <authorList>
            <person name="Klenk H.-P."/>
        </authorList>
    </citation>
    <scope>NUCLEOTIDE SEQUENCE</scope>
    <source>
        <strain evidence="2">DSM 43175</strain>
    </source>
</reference>
<evidence type="ECO:0000313" key="2">
    <source>
        <dbReference type="EMBL" id="MBG6091720.1"/>
    </source>
</evidence>
<feature type="chain" id="PRO_5038779365" evidence="1">
    <location>
        <begin position="27"/>
        <end position="340"/>
    </location>
</feature>
<evidence type="ECO:0000256" key="1">
    <source>
        <dbReference type="SAM" id="SignalP"/>
    </source>
</evidence>
<dbReference type="EMBL" id="JADOUA010000001">
    <property type="protein sequence ID" value="MBG6091720.1"/>
    <property type="molecule type" value="Genomic_DNA"/>
</dbReference>
<proteinExistence type="predicted"/>
<protein>
    <submittedName>
        <fullName evidence="2">Pimeloyl-ACP methyl ester carboxylesterase</fullName>
    </submittedName>
</protein>
<gene>
    <name evidence="2" type="ORF">IW256_005833</name>
</gene>
<organism evidence="2 3">
    <name type="scientific">Actinomadura viridis</name>
    <dbReference type="NCBI Taxonomy" id="58110"/>
    <lineage>
        <taxon>Bacteria</taxon>
        <taxon>Bacillati</taxon>
        <taxon>Actinomycetota</taxon>
        <taxon>Actinomycetes</taxon>
        <taxon>Streptosporangiales</taxon>
        <taxon>Thermomonosporaceae</taxon>
        <taxon>Actinomadura</taxon>
    </lineage>
</organism>
<name>A0A931DKK5_9ACTN</name>